<keyword evidence="1" id="KW-0812">Transmembrane</keyword>
<feature type="transmembrane region" description="Helical" evidence="1">
    <location>
        <begin position="7"/>
        <end position="24"/>
    </location>
</feature>
<keyword evidence="1" id="KW-0472">Membrane</keyword>
<dbReference type="EMBL" id="JBHSBY010000145">
    <property type="protein sequence ID" value="MFC4199121.1"/>
    <property type="molecule type" value="Genomic_DNA"/>
</dbReference>
<proteinExistence type="predicted"/>
<feature type="transmembrane region" description="Helical" evidence="1">
    <location>
        <begin position="113"/>
        <end position="132"/>
    </location>
</feature>
<protein>
    <submittedName>
        <fullName evidence="2">Uncharacterized protein</fullName>
    </submittedName>
</protein>
<evidence type="ECO:0000313" key="3">
    <source>
        <dbReference type="Proteomes" id="UP001595792"/>
    </source>
</evidence>
<sequence>MKSLEKIQSLLPIGYLFLVLMGILKESILYYQLGINILKYSTIMDILISPIADLTANPTVLLPTVILFFLLPFLITRFLSAKSNKKWVQKISGLKKGTEELTVEQVKNHFSKLLVLFITIGLLSFFLGIGIGKGQSISKRIKTNNLKFNDKLNFNTGESENVYIIGLNSAYYFYITKGSQIIKIAPVGTIKNIELTDNRMLK</sequence>
<evidence type="ECO:0000256" key="1">
    <source>
        <dbReference type="SAM" id="Phobius"/>
    </source>
</evidence>
<accession>A0ABV8NQL3</accession>
<reference evidence="3" key="1">
    <citation type="journal article" date="2019" name="Int. J. Syst. Evol. Microbiol.">
        <title>The Global Catalogue of Microorganisms (GCM) 10K type strain sequencing project: providing services to taxonomists for standard genome sequencing and annotation.</title>
        <authorList>
            <consortium name="The Broad Institute Genomics Platform"/>
            <consortium name="The Broad Institute Genome Sequencing Center for Infectious Disease"/>
            <person name="Wu L."/>
            <person name="Ma J."/>
        </authorList>
    </citation>
    <scope>NUCLEOTIDE SEQUENCE [LARGE SCALE GENOMIC DNA]</scope>
    <source>
        <strain evidence="3">CCM 8689</strain>
    </source>
</reference>
<keyword evidence="1" id="KW-1133">Transmembrane helix</keyword>
<organism evidence="2 3">
    <name type="scientific">Pedobacter jamesrossensis</name>
    <dbReference type="NCBI Taxonomy" id="1908238"/>
    <lineage>
        <taxon>Bacteria</taxon>
        <taxon>Pseudomonadati</taxon>
        <taxon>Bacteroidota</taxon>
        <taxon>Sphingobacteriia</taxon>
        <taxon>Sphingobacteriales</taxon>
        <taxon>Sphingobacteriaceae</taxon>
        <taxon>Pedobacter</taxon>
    </lineage>
</organism>
<dbReference type="RefSeq" id="WP_378963175.1">
    <property type="nucleotide sequence ID" value="NZ_JBHRXC010000016.1"/>
</dbReference>
<feature type="transmembrane region" description="Helical" evidence="1">
    <location>
        <begin position="60"/>
        <end position="79"/>
    </location>
</feature>
<evidence type="ECO:0000313" key="2">
    <source>
        <dbReference type="EMBL" id="MFC4199121.1"/>
    </source>
</evidence>
<name>A0ABV8NQL3_9SPHI</name>
<gene>
    <name evidence="2" type="ORF">ACFOUY_20610</name>
</gene>
<dbReference type="Proteomes" id="UP001595792">
    <property type="component" value="Unassembled WGS sequence"/>
</dbReference>
<keyword evidence="3" id="KW-1185">Reference proteome</keyword>
<comment type="caution">
    <text evidence="2">The sequence shown here is derived from an EMBL/GenBank/DDBJ whole genome shotgun (WGS) entry which is preliminary data.</text>
</comment>